<dbReference type="AlphaFoldDB" id="A0AAP0M5S1"/>
<dbReference type="GO" id="GO:0006508">
    <property type="term" value="P:proteolysis"/>
    <property type="evidence" value="ECO:0007669"/>
    <property type="project" value="UniProtKB-KW"/>
</dbReference>
<keyword evidence="2" id="KW-0645">Protease</keyword>
<dbReference type="InterPro" id="IPR003653">
    <property type="entry name" value="Peptidase_C48_C"/>
</dbReference>
<comment type="similarity">
    <text evidence="1">Belongs to the peptidase C48 family.</text>
</comment>
<keyword evidence="3" id="KW-0378">Hydrolase</keyword>
<evidence type="ECO:0000259" key="4">
    <source>
        <dbReference type="Pfam" id="PF02902"/>
    </source>
</evidence>
<feature type="domain" description="Ubiquitin-like protease family profile" evidence="4">
    <location>
        <begin position="20"/>
        <end position="65"/>
    </location>
</feature>
<dbReference type="SUPFAM" id="SSF54001">
    <property type="entry name" value="Cysteine proteinases"/>
    <property type="match status" value="1"/>
</dbReference>
<sequence>MSKGKPEVIPKESKLALLEILLLREARLRFSSNFSFLPFQLSRQANLPQQTNDFDCGYYALKHMDNSFIAADESD</sequence>
<organism evidence="5 6">
    <name type="scientific">Citrus x changshan-huyou</name>
    <dbReference type="NCBI Taxonomy" id="2935761"/>
    <lineage>
        <taxon>Eukaryota</taxon>
        <taxon>Viridiplantae</taxon>
        <taxon>Streptophyta</taxon>
        <taxon>Embryophyta</taxon>
        <taxon>Tracheophyta</taxon>
        <taxon>Spermatophyta</taxon>
        <taxon>Magnoliopsida</taxon>
        <taxon>eudicotyledons</taxon>
        <taxon>Gunneridae</taxon>
        <taxon>Pentapetalae</taxon>
        <taxon>rosids</taxon>
        <taxon>malvids</taxon>
        <taxon>Sapindales</taxon>
        <taxon>Rutaceae</taxon>
        <taxon>Aurantioideae</taxon>
        <taxon>Citrus</taxon>
    </lineage>
</organism>
<dbReference type="InterPro" id="IPR038765">
    <property type="entry name" value="Papain-like_cys_pep_sf"/>
</dbReference>
<dbReference type="Pfam" id="PF02902">
    <property type="entry name" value="Peptidase_C48"/>
    <property type="match status" value="1"/>
</dbReference>
<proteinExistence type="inferred from homology"/>
<name>A0AAP0M5S1_9ROSI</name>
<accession>A0AAP0M5S1</accession>
<evidence type="ECO:0000313" key="6">
    <source>
        <dbReference type="Proteomes" id="UP001428341"/>
    </source>
</evidence>
<reference evidence="5 6" key="1">
    <citation type="submission" date="2024-05" db="EMBL/GenBank/DDBJ databases">
        <title>Haplotype-resolved chromosome-level genome assembly of Huyou (Citrus changshanensis).</title>
        <authorList>
            <person name="Miao C."/>
            <person name="Chen W."/>
            <person name="Wu Y."/>
            <person name="Wang L."/>
            <person name="Zhao S."/>
            <person name="Grierson D."/>
            <person name="Xu C."/>
            <person name="Chen K."/>
        </authorList>
    </citation>
    <scope>NUCLEOTIDE SEQUENCE [LARGE SCALE GENOMIC DNA]</scope>
    <source>
        <strain evidence="5">01-14</strain>
        <tissue evidence="5">Leaf</tissue>
    </source>
</reference>
<dbReference type="GO" id="GO:0008234">
    <property type="term" value="F:cysteine-type peptidase activity"/>
    <property type="evidence" value="ECO:0007669"/>
    <property type="project" value="InterPro"/>
</dbReference>
<comment type="caution">
    <text evidence="5">The sequence shown here is derived from an EMBL/GenBank/DDBJ whole genome shotgun (WGS) entry which is preliminary data.</text>
</comment>
<dbReference type="Gene3D" id="3.40.395.10">
    <property type="entry name" value="Adenoviral Proteinase, Chain A"/>
    <property type="match status" value="1"/>
</dbReference>
<evidence type="ECO:0000313" key="5">
    <source>
        <dbReference type="EMBL" id="KAK9199343.1"/>
    </source>
</evidence>
<dbReference type="EMBL" id="JBCGBO010000005">
    <property type="protein sequence ID" value="KAK9199343.1"/>
    <property type="molecule type" value="Genomic_DNA"/>
</dbReference>
<protein>
    <recommendedName>
        <fullName evidence="4">Ubiquitin-like protease family profile domain-containing protein</fullName>
    </recommendedName>
</protein>
<evidence type="ECO:0000256" key="1">
    <source>
        <dbReference type="ARBA" id="ARBA00005234"/>
    </source>
</evidence>
<keyword evidence="6" id="KW-1185">Reference proteome</keyword>
<evidence type="ECO:0000256" key="3">
    <source>
        <dbReference type="ARBA" id="ARBA00022801"/>
    </source>
</evidence>
<dbReference type="Proteomes" id="UP001428341">
    <property type="component" value="Unassembled WGS sequence"/>
</dbReference>
<evidence type="ECO:0000256" key="2">
    <source>
        <dbReference type="ARBA" id="ARBA00022670"/>
    </source>
</evidence>
<gene>
    <name evidence="5" type="ORF">WN944_014533</name>
</gene>